<dbReference type="Gene3D" id="3.90.1150.30">
    <property type="match status" value="1"/>
</dbReference>
<name>A0ABQ0AKC5_9RHOB</name>
<reference evidence="1 2" key="1">
    <citation type="submission" date="2024-04" db="EMBL/GenBank/DDBJ databases">
        <title>Draft genome sequence of Pseudophaeobacter arcticus NBRC 116598.</title>
        <authorList>
            <person name="Miyakawa T."/>
            <person name="Kusuya Y."/>
            <person name="Miura T."/>
        </authorList>
    </citation>
    <scope>NUCLEOTIDE SEQUENCE [LARGE SCALE GENOMIC DNA]</scope>
    <source>
        <strain evidence="1 2">SU-CL00105</strain>
    </source>
</reference>
<keyword evidence="2" id="KW-1185">Reference proteome</keyword>
<evidence type="ECO:0000313" key="2">
    <source>
        <dbReference type="Proteomes" id="UP001441944"/>
    </source>
</evidence>
<sequence>MNRAEFNQFCATFPAAEHVVQWGNSDVWKAGGKLFAVCGWADGDDAFTFKAGEIAFEVLQERPGVRPAPYLASRGMKWLQQFAKDGLSDEELRDCITLSYQMVTAGLSKKKRTALGIPDPAPKT</sequence>
<dbReference type="InterPro" id="IPR038056">
    <property type="entry name" value="YjbR-like_sf"/>
</dbReference>
<gene>
    <name evidence="1" type="ORF">NBRC116598_17560</name>
</gene>
<dbReference type="GO" id="GO:0003677">
    <property type="term" value="F:DNA binding"/>
    <property type="evidence" value="ECO:0007669"/>
    <property type="project" value="UniProtKB-KW"/>
</dbReference>
<dbReference type="PANTHER" id="PTHR35145">
    <property type="entry name" value="CYTOPLASMIC PROTEIN-RELATED"/>
    <property type="match status" value="1"/>
</dbReference>
<evidence type="ECO:0000313" key="1">
    <source>
        <dbReference type="EMBL" id="GAA6196312.1"/>
    </source>
</evidence>
<proteinExistence type="predicted"/>
<dbReference type="InterPro" id="IPR007351">
    <property type="entry name" value="YjbR"/>
</dbReference>
<dbReference type="InterPro" id="IPR058532">
    <property type="entry name" value="YjbR/MT2646/Rv2570-like"/>
</dbReference>
<comment type="caution">
    <text evidence="1">The sequence shown here is derived from an EMBL/GenBank/DDBJ whole genome shotgun (WGS) entry which is preliminary data.</text>
</comment>
<keyword evidence="1" id="KW-0238">DNA-binding</keyword>
<dbReference type="Pfam" id="PF04237">
    <property type="entry name" value="YjbR"/>
    <property type="match status" value="1"/>
</dbReference>
<protein>
    <submittedName>
        <fullName evidence="1">MmcQ/YjbR family DNA-binding protein</fullName>
    </submittedName>
</protein>
<organism evidence="1 2">
    <name type="scientific">Pseudophaeobacter arcticus</name>
    <dbReference type="NCBI Taxonomy" id="385492"/>
    <lineage>
        <taxon>Bacteria</taxon>
        <taxon>Pseudomonadati</taxon>
        <taxon>Pseudomonadota</taxon>
        <taxon>Alphaproteobacteria</taxon>
        <taxon>Rhodobacterales</taxon>
        <taxon>Paracoccaceae</taxon>
        <taxon>Pseudophaeobacter</taxon>
    </lineage>
</organism>
<dbReference type="Proteomes" id="UP001441944">
    <property type="component" value="Unassembled WGS sequence"/>
</dbReference>
<dbReference type="SUPFAM" id="SSF142906">
    <property type="entry name" value="YjbR-like"/>
    <property type="match status" value="1"/>
</dbReference>
<dbReference type="PANTHER" id="PTHR35145:SF1">
    <property type="entry name" value="CYTOPLASMIC PROTEIN"/>
    <property type="match status" value="1"/>
</dbReference>
<dbReference type="EMBL" id="BAABWU010000005">
    <property type="protein sequence ID" value="GAA6196312.1"/>
    <property type="molecule type" value="Genomic_DNA"/>
</dbReference>
<accession>A0ABQ0AKC5</accession>
<dbReference type="RefSeq" id="WP_295449123.1">
    <property type="nucleotide sequence ID" value="NZ_BAABWU010000005.1"/>
</dbReference>